<proteinExistence type="predicted"/>
<evidence type="ECO:0000313" key="2">
    <source>
        <dbReference type="EMBL" id="LAA88867.1"/>
    </source>
</evidence>
<reference evidence="2" key="2">
    <citation type="submission" date="2017-11" db="EMBL/GenBank/DDBJ databases">
        <title>Coralsnake Venomics: Analyses of Venom Gland Transcriptomes and Proteomes of Six Brazilian Taxa.</title>
        <authorList>
            <person name="Aird S.D."/>
            <person name="Jorge da Silva N."/>
            <person name="Qiu L."/>
            <person name="Villar-Briones A."/>
            <person name="Aparecida-Saddi V."/>
            <person name="Campos-Telles M.P."/>
            <person name="Grau M."/>
            <person name="Mikheyev A.S."/>
        </authorList>
    </citation>
    <scope>NUCLEOTIDE SEQUENCE</scope>
    <source>
        <tissue evidence="2">Venom_gland</tissue>
    </source>
</reference>
<dbReference type="AlphaFoldDB" id="A0A2D4IXF1"/>
<feature type="region of interest" description="Disordered" evidence="1">
    <location>
        <begin position="76"/>
        <end position="120"/>
    </location>
</feature>
<evidence type="ECO:0000256" key="1">
    <source>
        <dbReference type="SAM" id="MobiDB-lite"/>
    </source>
</evidence>
<dbReference type="EMBL" id="IACK01138173">
    <property type="protein sequence ID" value="LAA88867.1"/>
    <property type="molecule type" value="Transcribed_RNA"/>
</dbReference>
<sequence length="120" mass="13038">MRISCFSCCAALNSALTPSPTSTLPSCLSSSSPPAGLHHLLSLTIEGCSTEAADPLQGLCNECKWPKRQRWGGVGRDRQVLQRRWQRSKEDNRGGRMQGIQKGIDGGKQVGEESTQNLII</sequence>
<accession>A0A2D4IXF1</accession>
<organism evidence="2">
    <name type="scientific">Micrurus lemniscatus lemniscatus</name>
    <dbReference type="NCBI Taxonomy" id="129467"/>
    <lineage>
        <taxon>Eukaryota</taxon>
        <taxon>Metazoa</taxon>
        <taxon>Chordata</taxon>
        <taxon>Craniata</taxon>
        <taxon>Vertebrata</taxon>
        <taxon>Euteleostomi</taxon>
        <taxon>Lepidosauria</taxon>
        <taxon>Squamata</taxon>
        <taxon>Bifurcata</taxon>
        <taxon>Unidentata</taxon>
        <taxon>Episquamata</taxon>
        <taxon>Toxicofera</taxon>
        <taxon>Serpentes</taxon>
        <taxon>Colubroidea</taxon>
        <taxon>Elapidae</taxon>
        <taxon>Elapinae</taxon>
        <taxon>Micrurus</taxon>
    </lineage>
</organism>
<name>A0A2D4IXF1_MICLE</name>
<protein>
    <submittedName>
        <fullName evidence="2">Uncharacterized protein</fullName>
    </submittedName>
</protein>
<reference evidence="2" key="1">
    <citation type="submission" date="2017-07" db="EMBL/GenBank/DDBJ databases">
        <authorList>
            <person name="Mikheyev A."/>
            <person name="Grau M."/>
        </authorList>
    </citation>
    <scope>NUCLEOTIDE SEQUENCE</scope>
    <source>
        <tissue evidence="2">Venom_gland</tissue>
    </source>
</reference>